<keyword evidence="2" id="KW-1185">Reference proteome</keyword>
<accession>D2R0Q4</accession>
<reference evidence="1 2" key="1">
    <citation type="journal article" date="2009" name="Stand. Genomic Sci.">
        <title>Complete genome sequence of Pirellula staleyi type strain (ATCC 27377).</title>
        <authorList>
            <person name="Clum A."/>
            <person name="Tindall B.J."/>
            <person name="Sikorski J."/>
            <person name="Ivanova N."/>
            <person name="Mavrommatis K."/>
            <person name="Lucas S."/>
            <person name="Glavina del Rio T."/>
            <person name="Nolan M."/>
            <person name="Chen F."/>
            <person name="Tice H."/>
            <person name="Pitluck S."/>
            <person name="Cheng J.F."/>
            <person name="Chertkov O."/>
            <person name="Brettin T."/>
            <person name="Han C."/>
            <person name="Detter J.C."/>
            <person name="Kuske C."/>
            <person name="Bruce D."/>
            <person name="Goodwin L."/>
            <person name="Ovchinikova G."/>
            <person name="Pati A."/>
            <person name="Mikhailova N."/>
            <person name="Chen A."/>
            <person name="Palaniappan K."/>
            <person name="Land M."/>
            <person name="Hauser L."/>
            <person name="Chang Y.J."/>
            <person name="Jeffries C.D."/>
            <person name="Chain P."/>
            <person name="Rohde M."/>
            <person name="Goker M."/>
            <person name="Bristow J."/>
            <person name="Eisen J.A."/>
            <person name="Markowitz V."/>
            <person name="Hugenholtz P."/>
            <person name="Kyrpides N.C."/>
            <person name="Klenk H.P."/>
            <person name="Lapidus A."/>
        </authorList>
    </citation>
    <scope>NUCLEOTIDE SEQUENCE [LARGE SCALE GENOMIC DNA]</scope>
    <source>
        <strain evidence="2">ATCC 27377 / DSM 6068 / ICPB 4128</strain>
    </source>
</reference>
<gene>
    <name evidence="1" type="ordered locus">Psta_1978</name>
</gene>
<dbReference type="EMBL" id="CP001848">
    <property type="protein sequence ID" value="ADB16652.1"/>
    <property type="molecule type" value="Genomic_DNA"/>
</dbReference>
<evidence type="ECO:0000313" key="1">
    <source>
        <dbReference type="EMBL" id="ADB16652.1"/>
    </source>
</evidence>
<dbReference type="KEGG" id="psl:Psta_1978"/>
<organism evidence="1 2">
    <name type="scientific">Pirellula staleyi (strain ATCC 27377 / DSM 6068 / ICPB 4128)</name>
    <name type="common">Pirella staleyi</name>
    <dbReference type="NCBI Taxonomy" id="530564"/>
    <lineage>
        <taxon>Bacteria</taxon>
        <taxon>Pseudomonadati</taxon>
        <taxon>Planctomycetota</taxon>
        <taxon>Planctomycetia</taxon>
        <taxon>Pirellulales</taxon>
        <taxon>Pirellulaceae</taxon>
        <taxon>Pirellula</taxon>
    </lineage>
</organism>
<protein>
    <submittedName>
        <fullName evidence="1">Uncharacterized protein</fullName>
    </submittedName>
</protein>
<dbReference type="Proteomes" id="UP000001887">
    <property type="component" value="Chromosome"/>
</dbReference>
<name>D2R0Q4_PIRSD</name>
<proteinExistence type="predicted"/>
<sequence length="48" mass="5507">MANRRLSDFQRPAVICLLSRHATLVNAPPRDYDLDYYVSIPGIFKAEI</sequence>
<dbReference type="AlphaFoldDB" id="D2R0Q4"/>
<dbReference type="HOGENOM" id="CLU_3156118_0_0_0"/>
<evidence type="ECO:0000313" key="2">
    <source>
        <dbReference type="Proteomes" id="UP000001887"/>
    </source>
</evidence>